<dbReference type="eggNOG" id="COG2304">
    <property type="taxonomic scope" value="Bacteria"/>
</dbReference>
<evidence type="ECO:0000313" key="3">
    <source>
        <dbReference type="Proteomes" id="UP000000642"/>
    </source>
</evidence>
<proteinExistence type="predicted"/>
<dbReference type="RefSeq" id="WP_011817206.1">
    <property type="nucleotide sequence ID" value="NC_008800.1"/>
</dbReference>
<evidence type="ECO:0000256" key="1">
    <source>
        <dbReference type="SAM" id="Phobius"/>
    </source>
</evidence>
<dbReference type="PATRIC" id="fig|393305.7.peg.3879"/>
<protein>
    <submittedName>
        <fullName evidence="2">Tight adherance operon protein</fullName>
    </submittedName>
</protein>
<keyword evidence="1" id="KW-0812">Transmembrane</keyword>
<keyword evidence="1" id="KW-1133">Transmembrane helix</keyword>
<gene>
    <name evidence="2" type="primary">tadG</name>
    <name evidence="2" type="ordered locus">YE3644</name>
</gene>
<dbReference type="SUPFAM" id="SSF53300">
    <property type="entry name" value="vWA-like"/>
    <property type="match status" value="1"/>
</dbReference>
<dbReference type="HOGENOM" id="CLU_044852_0_0_6"/>
<dbReference type="InterPro" id="IPR036465">
    <property type="entry name" value="vWFA_dom_sf"/>
</dbReference>
<dbReference type="KEGG" id="yen:YE3644"/>
<sequence>MLIQPDAIHKFNHFTLFKKNEQGTILISFMIILPFFIALIFITFEISHYLQRKAKLSDAIEQATLALTIENNAIPDEPQQIKNNALVLSYANAYLPSKEFSVPIININDNTYYLEYNAAVTMAYPAKFLTQTSLTNAITDINITDNGVAIKNKAIEASDLTDVIFVADYSGSMLYNFDVNEPNDHERINALRSAFRKLHDIIMNNSNINAIGYIPFSWGTKRIVFENQQQKIYCHFPFSSKIYKPKGNYLSDEIKKSSNALLLLDYIGDIIDYDKTIESITGNAQPIDIPMSDVRTKNVCLQASNAYSLEQEQYINNIDNIIKMEPYGWTLISSGILSANNLFKKEANNRHRKLMIILSDGVDTYQDNFLPNKGLFISKTLVEKGMCERVISSGIQMAFIAIAYSPDDDVNEPEYINWRQCVGKDNYYEAHNADELMRDIQQAISKSATSEVGRNTPKK</sequence>
<dbReference type="eggNOG" id="COG4961">
    <property type="taxonomic scope" value="Bacteria"/>
</dbReference>
<dbReference type="Proteomes" id="UP000000642">
    <property type="component" value="Chromosome"/>
</dbReference>
<dbReference type="Gene3D" id="3.40.50.410">
    <property type="entry name" value="von Willebrand factor, type A domain"/>
    <property type="match status" value="1"/>
</dbReference>
<evidence type="ECO:0000313" key="2">
    <source>
        <dbReference type="EMBL" id="CAL13672.1"/>
    </source>
</evidence>
<accession>A1JQR0</accession>
<name>A1JQR0_YERE8</name>
<dbReference type="EMBL" id="AM286415">
    <property type="protein sequence ID" value="CAL13672.1"/>
    <property type="molecule type" value="Genomic_DNA"/>
</dbReference>
<dbReference type="OrthoDB" id="5670502at2"/>
<keyword evidence="1" id="KW-0472">Membrane</keyword>
<reference evidence="2 3" key="1">
    <citation type="journal article" date="2006" name="PLoS Genet.">
        <title>The complete genome sequence and comparative genome analysis of the high pathogenicity Yersinia enterocolitica strain 8081.</title>
        <authorList>
            <person name="Thomson N.R."/>
            <person name="Howard S."/>
            <person name="Wren B.W."/>
            <person name="Holden M.T.G."/>
            <person name="Crossman L."/>
            <person name="Challis G.L."/>
            <person name="Churcher C."/>
            <person name="Mungall K."/>
            <person name="Brooks K."/>
            <person name="Chillingworth T."/>
            <person name="Feltwell T."/>
            <person name="Abdellah Z."/>
            <person name="Hauser H."/>
            <person name="Jagels K."/>
            <person name="Maddison M."/>
            <person name="Moule S."/>
            <person name="Sanders M."/>
            <person name="Whitehead S."/>
            <person name="Quail M.A."/>
            <person name="Dougan G."/>
            <person name="Parkhill J."/>
            <person name="Prentice M.B."/>
        </authorList>
    </citation>
    <scope>NUCLEOTIDE SEQUENCE [LARGE SCALE GENOMIC DNA]</scope>
    <source>
        <strain evidence="3">NCTC 13174 / 8081</strain>
    </source>
</reference>
<dbReference type="AlphaFoldDB" id="A1JQR0"/>
<organism evidence="2 3">
    <name type="scientific">Yersinia enterocolitica serotype O:8 / biotype 1B (strain NCTC 13174 / 8081)</name>
    <dbReference type="NCBI Taxonomy" id="393305"/>
    <lineage>
        <taxon>Bacteria</taxon>
        <taxon>Pseudomonadati</taxon>
        <taxon>Pseudomonadota</taxon>
        <taxon>Gammaproteobacteria</taxon>
        <taxon>Enterobacterales</taxon>
        <taxon>Yersiniaceae</taxon>
        <taxon>Yersinia</taxon>
    </lineage>
</organism>
<feature type="transmembrane region" description="Helical" evidence="1">
    <location>
        <begin position="25"/>
        <end position="46"/>
    </location>
</feature>